<feature type="active site" description="Tele-phosphohistidine intermediate" evidence="5">
    <location>
        <position position="78"/>
    </location>
</feature>
<evidence type="ECO:0000256" key="6">
    <source>
        <dbReference type="PIRSR" id="PIRSR000699-2"/>
    </source>
</evidence>
<accession>A0AAF0GRJ0</accession>
<feature type="binding site" evidence="6">
    <location>
        <position position="81"/>
    </location>
    <ligand>
        <name>Mg(2+)</name>
        <dbReference type="ChEBI" id="CHEBI:18420"/>
        <note>ligand shared between all trimeric partners</note>
    </ligand>
</feature>
<reference evidence="8" key="1">
    <citation type="submission" date="2023-04" db="EMBL/GenBank/DDBJ databases">
        <title>Novel strain of Lactilactobacillus sakei and use thereof.</title>
        <authorList>
            <person name="Kim S.Y."/>
        </authorList>
    </citation>
    <scope>NUCLEOTIDE SEQUENCE</scope>
    <source>
        <strain evidence="8">HUP1</strain>
    </source>
</reference>
<dbReference type="GO" id="GO:0009401">
    <property type="term" value="P:phosphoenolpyruvate-dependent sugar phosphotransferase system"/>
    <property type="evidence" value="ECO:0007669"/>
    <property type="project" value="UniProtKB-KW"/>
</dbReference>
<keyword evidence="4" id="KW-0598">Phosphotransferase system</keyword>
<comment type="cofactor">
    <cofactor evidence="6">
        <name>Mg(2+)</name>
        <dbReference type="ChEBI" id="CHEBI:18420"/>
    </cofactor>
    <text evidence="6">Binds 1 Mg(2+) ion per trimer.</text>
</comment>
<keyword evidence="6" id="KW-0479">Metal-binding</keyword>
<dbReference type="PROSITE" id="PS51095">
    <property type="entry name" value="PTS_EIIA_TYPE_3"/>
    <property type="match status" value="1"/>
</dbReference>
<evidence type="ECO:0000313" key="8">
    <source>
        <dbReference type="EMBL" id="WGI19716.1"/>
    </source>
</evidence>
<dbReference type="GO" id="GO:0016740">
    <property type="term" value="F:transferase activity"/>
    <property type="evidence" value="ECO:0007669"/>
    <property type="project" value="UniProtKB-KW"/>
</dbReference>
<dbReference type="PANTHER" id="PTHR34382">
    <property type="entry name" value="PTS SYSTEM N,N'-DIACETYLCHITOBIOSE-SPECIFIC EIIA COMPONENT"/>
    <property type="match status" value="1"/>
</dbReference>
<dbReference type="SUPFAM" id="SSF46973">
    <property type="entry name" value="Enzyme IIa from lactose specific PTS, IIa-lac"/>
    <property type="match status" value="1"/>
</dbReference>
<dbReference type="Gene3D" id="1.20.58.80">
    <property type="entry name" value="Phosphotransferase system, lactose/cellobiose-type IIA subunit"/>
    <property type="match status" value="1"/>
</dbReference>
<dbReference type="RefSeq" id="WP_280103164.1">
    <property type="nucleotide sequence ID" value="NZ_CP122959.1"/>
</dbReference>
<dbReference type="PANTHER" id="PTHR34382:SF7">
    <property type="entry name" value="PTS SYSTEM N,N'-DIACETYLCHITOBIOSE-SPECIFIC EIIA COMPONENT"/>
    <property type="match status" value="1"/>
</dbReference>
<sequence>MAQKEIDIMTIISTAGDSKAKAFMALKKVRDKDFVGARALIAEARQIGTAAHNIQTDLITAELDPDQESPEMGLLMVHAQDHFMTSQLACDLIESLIDVFEGGK</sequence>
<organism evidence="8 9">
    <name type="scientific">Latilactobacillus sakei</name>
    <name type="common">Lactobacillus sakei</name>
    <dbReference type="NCBI Taxonomy" id="1599"/>
    <lineage>
        <taxon>Bacteria</taxon>
        <taxon>Bacillati</taxon>
        <taxon>Bacillota</taxon>
        <taxon>Bacilli</taxon>
        <taxon>Lactobacillales</taxon>
        <taxon>Lactobacillaceae</taxon>
        <taxon>Latilactobacillus</taxon>
    </lineage>
</organism>
<name>A0AAF0GRJ0_LATSK</name>
<gene>
    <name evidence="8" type="ORF">QBD03_03125</name>
</gene>
<dbReference type="Proteomes" id="UP001179858">
    <property type="component" value="Chromosome"/>
</dbReference>
<evidence type="ECO:0000313" key="9">
    <source>
        <dbReference type="Proteomes" id="UP001179858"/>
    </source>
</evidence>
<dbReference type="Pfam" id="PF02255">
    <property type="entry name" value="PTS_IIA"/>
    <property type="match status" value="1"/>
</dbReference>
<protein>
    <submittedName>
        <fullName evidence="8">PTS lactose/cellobiose transporter subunit IIA</fullName>
    </submittedName>
</protein>
<evidence type="ECO:0000256" key="4">
    <source>
        <dbReference type="ARBA" id="ARBA00022683"/>
    </source>
</evidence>
<dbReference type="GO" id="GO:0046872">
    <property type="term" value="F:metal ion binding"/>
    <property type="evidence" value="ECO:0007669"/>
    <property type="project" value="UniProtKB-KW"/>
</dbReference>
<evidence type="ECO:0000256" key="3">
    <source>
        <dbReference type="ARBA" id="ARBA00022679"/>
    </source>
</evidence>
<feature type="modified residue" description="Phosphohistidine; by HPr" evidence="7">
    <location>
        <position position="78"/>
    </location>
</feature>
<evidence type="ECO:0000256" key="5">
    <source>
        <dbReference type="PIRSR" id="PIRSR000699-1"/>
    </source>
</evidence>
<dbReference type="InterPro" id="IPR036542">
    <property type="entry name" value="PTS_IIA_lac/cel_sf"/>
</dbReference>
<dbReference type="AlphaFoldDB" id="A0AAF0GRJ0"/>
<dbReference type="PIRSF" id="PIRSF000699">
    <property type="entry name" value="PTS_IILac_III"/>
    <property type="match status" value="1"/>
</dbReference>
<evidence type="ECO:0000256" key="2">
    <source>
        <dbReference type="ARBA" id="ARBA00022597"/>
    </source>
</evidence>
<keyword evidence="6" id="KW-0460">Magnesium</keyword>
<keyword evidence="3" id="KW-0808">Transferase</keyword>
<keyword evidence="1" id="KW-0813">Transport</keyword>
<evidence type="ECO:0000256" key="1">
    <source>
        <dbReference type="ARBA" id="ARBA00022448"/>
    </source>
</evidence>
<evidence type="ECO:0000256" key="7">
    <source>
        <dbReference type="PROSITE-ProRule" id="PRU00418"/>
    </source>
</evidence>
<keyword evidence="2" id="KW-0762">Sugar transport</keyword>
<dbReference type="EMBL" id="CP122959">
    <property type="protein sequence ID" value="WGI19716.1"/>
    <property type="molecule type" value="Genomic_DNA"/>
</dbReference>
<proteinExistence type="predicted"/>
<dbReference type="InterPro" id="IPR003188">
    <property type="entry name" value="PTS_IIA_lac/cel"/>
</dbReference>